<protein>
    <submittedName>
        <fullName evidence="1">Ribosome biogenesis protein SLX9-like protein isoform 7</fullName>
    </submittedName>
</protein>
<sequence>MKLRRERWLQ</sequence>
<name>A0ABD2EQR3_DAUMA</name>
<feature type="non-terminal residue" evidence="1">
    <location>
        <position position="10"/>
    </location>
</feature>
<accession>A0ABD2EQR3</accession>
<dbReference type="Proteomes" id="UP001610411">
    <property type="component" value="Unassembled WGS sequence"/>
</dbReference>
<evidence type="ECO:0000313" key="1">
    <source>
        <dbReference type="EMBL" id="KAL2781182.1"/>
    </source>
</evidence>
<dbReference type="EMBL" id="JBFSEQ010000003">
    <property type="protein sequence ID" value="KAL2781182.1"/>
    <property type="molecule type" value="Genomic_DNA"/>
</dbReference>
<evidence type="ECO:0000313" key="2">
    <source>
        <dbReference type="Proteomes" id="UP001610411"/>
    </source>
</evidence>
<proteinExistence type="predicted"/>
<reference evidence="1 2" key="1">
    <citation type="journal article" date="2024" name="G3 (Bethesda)">
        <title>A hybrid genome assembly of the endangered aye-aye (Daubentonia madagascariensis).</title>
        <authorList>
            <person name="Versoza C.J."/>
            <person name="Pfeifer S.P."/>
        </authorList>
    </citation>
    <scope>NUCLEOTIDE SEQUENCE [LARGE SCALE GENOMIC DNA]</scope>
    <source>
        <strain evidence="1">6821</strain>
    </source>
</reference>
<organism evidence="1 2">
    <name type="scientific">Daubentonia madagascariensis</name>
    <name type="common">Aye-aye</name>
    <name type="synonym">Sciurus madagascariensis</name>
    <dbReference type="NCBI Taxonomy" id="31869"/>
    <lineage>
        <taxon>Eukaryota</taxon>
        <taxon>Metazoa</taxon>
        <taxon>Chordata</taxon>
        <taxon>Craniata</taxon>
        <taxon>Vertebrata</taxon>
        <taxon>Euteleostomi</taxon>
        <taxon>Mammalia</taxon>
        <taxon>Eutheria</taxon>
        <taxon>Euarchontoglires</taxon>
        <taxon>Primates</taxon>
        <taxon>Strepsirrhini</taxon>
        <taxon>Chiromyiformes</taxon>
        <taxon>Daubentoniidae</taxon>
        <taxon>Daubentonia</taxon>
    </lineage>
</organism>
<gene>
    <name evidence="1" type="ORF">WCI35_009755</name>
</gene>
<keyword evidence="2" id="KW-1185">Reference proteome</keyword>
<comment type="caution">
    <text evidence="1">The sequence shown here is derived from an EMBL/GenBank/DDBJ whole genome shotgun (WGS) entry which is preliminary data.</text>
</comment>